<dbReference type="Pfam" id="PF09698">
    <property type="entry name" value="GSu_C4xC__C2xCH"/>
    <property type="match status" value="7"/>
</dbReference>
<dbReference type="RefSeq" id="WP_012648805.1">
    <property type="nucleotide sequence ID" value="NC_011979.1"/>
</dbReference>
<dbReference type="STRING" id="316067.Geob_3741"/>
<evidence type="ECO:0000313" key="2">
    <source>
        <dbReference type="EMBL" id="ACM22079.1"/>
    </source>
</evidence>
<keyword evidence="3" id="KW-1185">Reference proteome</keyword>
<organism evidence="2 3">
    <name type="scientific">Geotalea daltonii (strain DSM 22248 / JCM 15807 / FRC-32)</name>
    <name type="common">Geobacter daltonii</name>
    <dbReference type="NCBI Taxonomy" id="316067"/>
    <lineage>
        <taxon>Bacteria</taxon>
        <taxon>Pseudomonadati</taxon>
        <taxon>Thermodesulfobacteriota</taxon>
        <taxon>Desulfuromonadia</taxon>
        <taxon>Geobacterales</taxon>
        <taxon>Geobacteraceae</taxon>
        <taxon>Geotalea</taxon>
    </lineage>
</organism>
<dbReference type="Gene3D" id="3.90.10.10">
    <property type="entry name" value="Cytochrome C3"/>
    <property type="match status" value="1"/>
</dbReference>
<dbReference type="SUPFAM" id="SSF48695">
    <property type="entry name" value="Multiheme cytochromes"/>
    <property type="match status" value="6"/>
</dbReference>
<dbReference type="InterPro" id="IPR036280">
    <property type="entry name" value="Multihaem_cyt_sf"/>
</dbReference>
<dbReference type="EMBL" id="CP001390">
    <property type="protein sequence ID" value="ACM22079.1"/>
    <property type="molecule type" value="Genomic_DNA"/>
</dbReference>
<dbReference type="NCBIfam" id="TIGR01904">
    <property type="entry name" value="GSu_C4xC__C2xCH"/>
    <property type="match status" value="11"/>
</dbReference>
<dbReference type="KEGG" id="geo:Geob_3741"/>
<gene>
    <name evidence="2" type="ordered locus">Geob_3741</name>
</gene>
<dbReference type="InterPro" id="IPR010176">
    <property type="entry name" value="C4xCH_C2xCH_motif_GEOSU"/>
</dbReference>
<evidence type="ECO:0000256" key="1">
    <source>
        <dbReference type="ARBA" id="ARBA00022729"/>
    </source>
</evidence>
<proteinExistence type="predicted"/>
<dbReference type="InterPro" id="IPR051829">
    <property type="entry name" value="Multiheme_Cytochr_ET"/>
</dbReference>
<reference evidence="2 3" key="1">
    <citation type="submission" date="2009-01" db="EMBL/GenBank/DDBJ databases">
        <title>Complete sequence of Geobacter sp. FRC-32.</title>
        <authorList>
            <consortium name="US DOE Joint Genome Institute"/>
            <person name="Lucas S."/>
            <person name="Copeland A."/>
            <person name="Lapidus A."/>
            <person name="Glavina del Rio T."/>
            <person name="Dalin E."/>
            <person name="Tice H."/>
            <person name="Bruce D."/>
            <person name="Goodwin L."/>
            <person name="Pitluck S."/>
            <person name="Saunders E."/>
            <person name="Brettin T."/>
            <person name="Detter J.C."/>
            <person name="Han C."/>
            <person name="Larimer F."/>
            <person name="Land M."/>
            <person name="Hauser L."/>
            <person name="Kyrpides N."/>
            <person name="Ovchinnikova G."/>
            <person name="Kostka J."/>
            <person name="Richardson P."/>
        </authorList>
    </citation>
    <scope>NUCLEOTIDE SEQUENCE [LARGE SCALE GENOMIC DNA]</scope>
    <source>
        <strain evidence="3">DSM 22248 / JCM 15807 / FRC-32</strain>
    </source>
</reference>
<name>B9M758_GEODF</name>
<dbReference type="GO" id="GO:0016491">
    <property type="term" value="F:oxidoreductase activity"/>
    <property type="evidence" value="ECO:0007669"/>
    <property type="project" value="TreeGrafter"/>
</dbReference>
<dbReference type="PANTHER" id="PTHR35038">
    <property type="entry name" value="DISSIMILATORY SULFITE REDUCTASE SIRA"/>
    <property type="match status" value="1"/>
</dbReference>
<protein>
    <submittedName>
        <fullName evidence="2">Cytochrome c, 44 heme-binding sites</fullName>
    </submittedName>
</protein>
<accession>B9M758</accession>
<sequence>MRHDKVGSVAATGSKTQASVMTMIVALLIIGFFIADHLFPTAASADALKLIHNSTNTASGKYGTWGSEYTCATCHNRKAGKNIKYINYSIATPTGKRRVIFDRYTTTSNGITGVFGNDERTDYKDGSRNVCEVCHHRTLYHNYSASKLSNIVHAEHGPKGSSNRRDCNGCHQHSTGYKAPQVGECTSCHGIPPTSPATMVYGSNTLGFNPPADAGAHHRHRNIEQMECYTCHNNYGHGILNGNDMIEMGFRIDRKTWKGFSGISTVMAGTYTGTIGPPFTNNFAVAPGNPGTALLREAGVNSCSIYCHGDGWAVDAGKADPYKGPISWTHGPLGGIQRSCDAAACHGTTPANPPNPVPPGAHKRHVGDLEMACTRCHDDYVSPHMINGRVAWNLSEQGPSATYKGYKRFSTATLPGVAPYGDCNNIYCHSNVQPNGGVGEPDSYKTVTWGITTVLACDGCHGGKQGDGTIISSGAHTRHIGNYAYDCATCHNGYGGDGILMTHLDDNIQVVFNAYSGAYNQMPANAPGNGYGSCSANYCHSDAKGNKKSVGWGEAGPLACDACHKAAQTGNAVNTGKHTAHVDNVGFLGTNYGCVVCHANTVLNNFTIGNVGRHVNKYAEYSGARAGRYNSSTGTCSVSYCHSDGKGGSPAVTVSWKDGSVINDCKGCHGVSAGGTFISAAGEPNYANTGADTTFANSHDRHMGGIGLNTCVYCHNDTVSTIGLKVGTLHLNGMKNIAPGGGKTFTYLGNRTCSNISCHGGPAEAKWGQKFAADCTGCHGNNAISFTPISSGKHKLHINNPTFLGKNFACATCHALTVDPDDRSIADSAVHGNGFKNYTGTLAGSRSSYTTATGVCSASYCHTDGKGGTNKTFTSLNGWKSGATTLGCLGCHGNSSPADFTSGYGEPNYASTGAGTLRANDHKNHVDNGRLSCASCHGGTVDAGGAIFSSNSTHILNRQIDVQAGNGKSFGYEEGTKTCSNISCHGGKGSFSKIWGAPVTEDCTGCHGNNHLSFAPISSGSHKSHINNAATLGTYYNCTECHAKTINADERSFAEATKHGNGFLDYSGVRAGGSASYNSVQGNCSNTYCHTDGKGKANVAFSSANGWNSKTIYSNCIGCHGNDSAPDFASTAGEPNYASQTAGTLRANSHKVHVGAGAAGTCYYCHADVVGVTGSTVNTRHTNSYISYSTSGISGKTFNRGVGRTCSNIACHGTGTNTATWGGSLGCTGCHGGNAGAAPSDIKTGRHTSHMNNPDIGGNFTCAECHAPIVAGDTTLSDRTRHADGFVNYSGSMAGKNTAACNTAYCHSNGKAMPGSAVVWSTGATFVNCVGCHGTATGAGTFVSQAGEPNYANTGTAGSATSNSHQTHTNNLTLKGAASCEICHVSTVTTTGTQIKANSLHLDRSIDVYFDPAQAGSATYDKISRTCSNTVCHGSPAPKWGDTASVSCKTCHANLMSSGAHAVHVGIDLWNTNFATMYNYTSSNSAGAIYRYGCANCHPAVATGNHRNGTYGDMDLSSNALGIGALRRLNKQILTAGAGYTKDGTTTFTCDLVYCHSDGRNTVNPAYRKSPNWYGGAFTGNKCAMCHDNPPLYEGQSHYVAQSSMGKESGHMIGIHYRNNSKGNNRNGFLGYSSSGSTAHGNSAVSTTISCNTCHSGIVGSTKVDTYAMAGTASIFNCGSCHKADSRTPLQAGEIIDAALHVNGAKNVAFAPIDFKTKAQLSVAANALGWTRNGDYKADNSYDYADLRVSVWDAQTKTCLTACHVNQPNITWGAQLQCVSCHVNQ</sequence>
<dbReference type="OrthoDB" id="9810317at2"/>
<dbReference type="PANTHER" id="PTHR35038:SF6">
    <property type="entry name" value="SURFACE LOCALIZED DECAHEME CYTOCHROME C LIPOPROTEIN"/>
    <property type="match status" value="1"/>
</dbReference>
<dbReference type="HOGENOM" id="CLU_230981_0_0_7"/>
<dbReference type="eggNOG" id="COG3880">
    <property type="taxonomic scope" value="Bacteria"/>
</dbReference>
<dbReference type="Proteomes" id="UP000007721">
    <property type="component" value="Chromosome"/>
</dbReference>
<keyword evidence="1" id="KW-0732">Signal</keyword>
<evidence type="ECO:0000313" key="3">
    <source>
        <dbReference type="Proteomes" id="UP000007721"/>
    </source>
</evidence>